<keyword evidence="1" id="KW-0812">Transmembrane</keyword>
<name>A0A4Q0NVV2_9FLAO</name>
<keyword evidence="1" id="KW-0472">Membrane</keyword>
<evidence type="ECO:0000313" key="2">
    <source>
        <dbReference type="EMBL" id="RXG15426.1"/>
    </source>
</evidence>
<evidence type="ECO:0008006" key="4">
    <source>
        <dbReference type="Google" id="ProtNLM"/>
    </source>
</evidence>
<keyword evidence="3" id="KW-1185">Reference proteome</keyword>
<evidence type="ECO:0000256" key="1">
    <source>
        <dbReference type="SAM" id="Phobius"/>
    </source>
</evidence>
<protein>
    <recommendedName>
        <fullName evidence="4">DUF2752 domain-containing protein</fullName>
    </recommendedName>
</protein>
<feature type="transmembrane region" description="Helical" evidence="1">
    <location>
        <begin position="41"/>
        <end position="62"/>
    </location>
</feature>
<dbReference type="RefSeq" id="WP_128761007.1">
    <property type="nucleotide sequence ID" value="NZ_QOVI01000003.1"/>
</dbReference>
<reference evidence="2 3" key="1">
    <citation type="submission" date="2018-07" db="EMBL/GenBank/DDBJ databases">
        <title>Leeuwenhoekiella genomics.</title>
        <authorList>
            <person name="Tahon G."/>
            <person name="Willems A."/>
        </authorList>
    </citation>
    <scope>NUCLEOTIDE SEQUENCE [LARGE SCALE GENOMIC DNA]</scope>
    <source>
        <strain evidence="2 3">R-50232</strain>
    </source>
</reference>
<comment type="caution">
    <text evidence="2">The sequence shown here is derived from an EMBL/GenBank/DDBJ whole genome shotgun (WGS) entry which is preliminary data.</text>
</comment>
<feature type="transmembrane region" description="Helical" evidence="1">
    <location>
        <begin position="69"/>
        <end position="87"/>
    </location>
</feature>
<proteinExistence type="predicted"/>
<dbReference type="Pfam" id="PF10825">
    <property type="entry name" value="DUF2752"/>
    <property type="match status" value="1"/>
</dbReference>
<keyword evidence="1" id="KW-1133">Transmembrane helix</keyword>
<sequence>MEEYMLPCLTKKYFGFECMGCGLQRSLVALFKGHFTEAFSLYPAIFPLVFLGIAIGVNIFFSLKYANRIISFLAILSVTTIIVSYILKLTT</sequence>
<organism evidence="2 3">
    <name type="scientific">Leeuwenhoekiella aestuarii</name>
    <dbReference type="NCBI Taxonomy" id="2249426"/>
    <lineage>
        <taxon>Bacteria</taxon>
        <taxon>Pseudomonadati</taxon>
        <taxon>Bacteroidota</taxon>
        <taxon>Flavobacteriia</taxon>
        <taxon>Flavobacteriales</taxon>
        <taxon>Flavobacteriaceae</taxon>
        <taxon>Leeuwenhoekiella</taxon>
    </lineage>
</organism>
<evidence type="ECO:0000313" key="3">
    <source>
        <dbReference type="Proteomes" id="UP000289821"/>
    </source>
</evidence>
<dbReference type="EMBL" id="QOVI01000003">
    <property type="protein sequence ID" value="RXG15426.1"/>
    <property type="molecule type" value="Genomic_DNA"/>
</dbReference>
<dbReference type="Proteomes" id="UP000289821">
    <property type="component" value="Unassembled WGS sequence"/>
</dbReference>
<accession>A0A4Q0NVV2</accession>
<gene>
    <name evidence="2" type="ORF">DSM04_103315</name>
</gene>
<dbReference type="OrthoDB" id="9815897at2"/>
<dbReference type="InterPro" id="IPR021215">
    <property type="entry name" value="DUF2752"/>
</dbReference>
<dbReference type="AlphaFoldDB" id="A0A4Q0NVV2"/>